<organism evidence="2 3">
    <name type="scientific">Allomyces macrogynus (strain ATCC 38327)</name>
    <name type="common">Allomyces javanicus var. macrogynus</name>
    <dbReference type="NCBI Taxonomy" id="578462"/>
    <lineage>
        <taxon>Eukaryota</taxon>
        <taxon>Fungi</taxon>
        <taxon>Fungi incertae sedis</taxon>
        <taxon>Blastocladiomycota</taxon>
        <taxon>Blastocladiomycetes</taxon>
        <taxon>Blastocladiales</taxon>
        <taxon>Blastocladiaceae</taxon>
        <taxon>Allomyces</taxon>
    </lineage>
</organism>
<feature type="region of interest" description="Disordered" evidence="1">
    <location>
        <begin position="27"/>
        <end position="92"/>
    </location>
</feature>
<feature type="compositionally biased region" description="Basic residues" evidence="1">
    <location>
        <begin position="32"/>
        <end position="49"/>
    </location>
</feature>
<keyword evidence="3" id="KW-1185">Reference proteome</keyword>
<evidence type="ECO:0000313" key="3">
    <source>
        <dbReference type="Proteomes" id="UP000054350"/>
    </source>
</evidence>
<reference evidence="3" key="2">
    <citation type="submission" date="2009-11" db="EMBL/GenBank/DDBJ databases">
        <title>The Genome Sequence of Allomyces macrogynus strain ATCC 38327.</title>
        <authorList>
            <consortium name="The Broad Institute Genome Sequencing Platform"/>
            <person name="Russ C."/>
            <person name="Cuomo C."/>
            <person name="Shea T."/>
            <person name="Young S.K."/>
            <person name="Zeng Q."/>
            <person name="Koehrsen M."/>
            <person name="Haas B."/>
            <person name="Borodovsky M."/>
            <person name="Guigo R."/>
            <person name="Alvarado L."/>
            <person name="Berlin A."/>
            <person name="Borenstein D."/>
            <person name="Chen Z."/>
            <person name="Engels R."/>
            <person name="Freedman E."/>
            <person name="Gellesch M."/>
            <person name="Goldberg J."/>
            <person name="Griggs A."/>
            <person name="Gujja S."/>
            <person name="Heiman D."/>
            <person name="Hepburn T."/>
            <person name="Howarth C."/>
            <person name="Jen D."/>
            <person name="Larson L."/>
            <person name="Lewis B."/>
            <person name="Mehta T."/>
            <person name="Park D."/>
            <person name="Pearson M."/>
            <person name="Roberts A."/>
            <person name="Saif S."/>
            <person name="Shenoy N."/>
            <person name="Sisk P."/>
            <person name="Stolte C."/>
            <person name="Sykes S."/>
            <person name="Walk T."/>
            <person name="White J."/>
            <person name="Yandava C."/>
            <person name="Burger G."/>
            <person name="Gray M.W."/>
            <person name="Holland P.W.H."/>
            <person name="King N."/>
            <person name="Lang F.B.F."/>
            <person name="Roger A.J."/>
            <person name="Ruiz-Trillo I."/>
            <person name="Lander E."/>
            <person name="Nusbaum C."/>
        </authorList>
    </citation>
    <scope>NUCLEOTIDE SEQUENCE [LARGE SCALE GENOMIC DNA]</scope>
    <source>
        <strain evidence="3">ATCC 38327</strain>
    </source>
</reference>
<gene>
    <name evidence="2" type="ORF">AMAG_03792</name>
</gene>
<name>A0A0L0SAV2_ALLM3</name>
<dbReference type="Proteomes" id="UP000054350">
    <property type="component" value="Unassembled WGS sequence"/>
</dbReference>
<evidence type="ECO:0000256" key="1">
    <source>
        <dbReference type="SAM" id="MobiDB-lite"/>
    </source>
</evidence>
<proteinExistence type="predicted"/>
<dbReference type="EMBL" id="GG745334">
    <property type="protein sequence ID" value="KNE59524.1"/>
    <property type="molecule type" value="Genomic_DNA"/>
</dbReference>
<dbReference type="VEuPathDB" id="FungiDB:AMAG_03792"/>
<protein>
    <submittedName>
        <fullName evidence="2">Uncharacterized protein</fullName>
    </submittedName>
</protein>
<sequence length="351" mass="38505">MSKRRVVFKLGINYTWRQQFDDELRAGLRSGSQRKRRHHESRDHSKRQRAGIGSGSETVDSGSVSGHDDGHDDNSDHNESSSVKQSEEDQNEIAAQAQCIDRAIATCTRNAWAIAAHDGKLDEAIACLRYGYDAVECLHLPDHASRLSGHLARLYLRTGAWDLAQAMVSDQRSWAATPELEFVANAYQVLIDAVVNAAQRGISVKLDSASWPAPPHDPPTDQALARIPELDDVRFLVHPNSCSFPLPADASPLTHDTTTWISSGRLHRLSVQHPDSAHDLDAILPHLAPTAQALRYLPISPLVMAGRRGLDAAVRALTWSVAKSWTKGLVALMEMRDGGSSTVSDVDREAI</sequence>
<evidence type="ECO:0000313" key="2">
    <source>
        <dbReference type="EMBL" id="KNE59524.1"/>
    </source>
</evidence>
<accession>A0A0L0SAV2</accession>
<feature type="compositionally biased region" description="Basic and acidic residues" evidence="1">
    <location>
        <begin position="66"/>
        <end position="79"/>
    </location>
</feature>
<dbReference type="AlphaFoldDB" id="A0A0L0SAV2"/>
<reference evidence="2 3" key="1">
    <citation type="submission" date="2009-11" db="EMBL/GenBank/DDBJ databases">
        <title>Annotation of Allomyces macrogynus ATCC 38327.</title>
        <authorList>
            <consortium name="The Broad Institute Genome Sequencing Platform"/>
            <person name="Russ C."/>
            <person name="Cuomo C."/>
            <person name="Burger G."/>
            <person name="Gray M.W."/>
            <person name="Holland P.W.H."/>
            <person name="King N."/>
            <person name="Lang F.B.F."/>
            <person name="Roger A.J."/>
            <person name="Ruiz-Trillo I."/>
            <person name="Young S.K."/>
            <person name="Zeng Q."/>
            <person name="Gargeya S."/>
            <person name="Fitzgerald M."/>
            <person name="Haas B."/>
            <person name="Abouelleil A."/>
            <person name="Alvarado L."/>
            <person name="Arachchi H.M."/>
            <person name="Berlin A."/>
            <person name="Chapman S.B."/>
            <person name="Gearin G."/>
            <person name="Goldberg J."/>
            <person name="Griggs A."/>
            <person name="Gujja S."/>
            <person name="Hansen M."/>
            <person name="Heiman D."/>
            <person name="Howarth C."/>
            <person name="Larimer J."/>
            <person name="Lui A."/>
            <person name="MacDonald P.J.P."/>
            <person name="McCowen C."/>
            <person name="Montmayeur A."/>
            <person name="Murphy C."/>
            <person name="Neiman D."/>
            <person name="Pearson M."/>
            <person name="Priest M."/>
            <person name="Roberts A."/>
            <person name="Saif S."/>
            <person name="Shea T."/>
            <person name="Sisk P."/>
            <person name="Stolte C."/>
            <person name="Sykes S."/>
            <person name="Wortman J."/>
            <person name="Nusbaum C."/>
            <person name="Birren B."/>
        </authorList>
    </citation>
    <scope>NUCLEOTIDE SEQUENCE [LARGE SCALE GENOMIC DNA]</scope>
    <source>
        <strain evidence="2 3">ATCC 38327</strain>
    </source>
</reference>
<dbReference type="OrthoDB" id="10345272at2759"/>